<dbReference type="RefSeq" id="WP_013862308.1">
    <property type="nucleotide sequence ID" value="NC_015635.1"/>
</dbReference>
<sequence>MTDVFSEKLATWREYTDTPWARIRYGVVGEVLRRHAEHLGEHIRVLDVGGGDGVDALPLALAGHDVTIIDPSREWLDEATRRAVAADTSITTIHGGLDDLPAGE</sequence>
<dbReference type="InterPro" id="IPR029063">
    <property type="entry name" value="SAM-dependent_MTases_sf"/>
</dbReference>
<dbReference type="KEGG" id="mph:MLP_14110"/>
<proteinExistence type="predicted"/>
<dbReference type="Proteomes" id="UP000007947">
    <property type="component" value="Chromosome"/>
</dbReference>
<dbReference type="EMBL" id="AP012204">
    <property type="protein sequence ID" value="BAK34425.1"/>
    <property type="molecule type" value="Genomic_DNA"/>
</dbReference>
<evidence type="ECO:0000313" key="3">
    <source>
        <dbReference type="Proteomes" id="UP000007947"/>
    </source>
</evidence>
<dbReference type="Pfam" id="PF13649">
    <property type="entry name" value="Methyltransf_25"/>
    <property type="match status" value="1"/>
</dbReference>
<evidence type="ECO:0000259" key="1">
    <source>
        <dbReference type="Pfam" id="PF13649"/>
    </source>
</evidence>
<accession>F5XQC5</accession>
<gene>
    <name evidence="2" type="ordered locus">MLP_14110</name>
</gene>
<dbReference type="Gene3D" id="3.40.50.150">
    <property type="entry name" value="Vaccinia Virus protein VP39"/>
    <property type="match status" value="1"/>
</dbReference>
<evidence type="ECO:0000313" key="2">
    <source>
        <dbReference type="EMBL" id="BAK34425.1"/>
    </source>
</evidence>
<dbReference type="STRING" id="1032480.MLP_14110"/>
<dbReference type="SUPFAM" id="SSF53335">
    <property type="entry name" value="S-adenosyl-L-methionine-dependent methyltransferases"/>
    <property type="match status" value="1"/>
</dbReference>
<dbReference type="HOGENOM" id="CLU_2246937_0_0_11"/>
<dbReference type="InterPro" id="IPR041698">
    <property type="entry name" value="Methyltransf_25"/>
</dbReference>
<protein>
    <recommendedName>
        <fullName evidence="1">Methyltransferase domain-containing protein</fullName>
    </recommendedName>
</protein>
<organism evidence="2 3">
    <name type="scientific">Microlunatus phosphovorus (strain ATCC 700054 / DSM 10555 / JCM 9379 / NBRC 101784 / NCIMB 13414 / VKM Ac-1990 / NM-1)</name>
    <dbReference type="NCBI Taxonomy" id="1032480"/>
    <lineage>
        <taxon>Bacteria</taxon>
        <taxon>Bacillati</taxon>
        <taxon>Actinomycetota</taxon>
        <taxon>Actinomycetes</taxon>
        <taxon>Propionibacteriales</taxon>
        <taxon>Propionibacteriaceae</taxon>
        <taxon>Microlunatus</taxon>
    </lineage>
</organism>
<feature type="domain" description="Methyltransferase" evidence="1">
    <location>
        <begin position="45"/>
        <end position="102"/>
    </location>
</feature>
<reference evidence="2 3" key="1">
    <citation type="submission" date="2011-05" db="EMBL/GenBank/DDBJ databases">
        <title>Whole genome sequence of Microlunatus phosphovorus NM-1.</title>
        <authorList>
            <person name="Hosoyama A."/>
            <person name="Sasaki K."/>
            <person name="Harada T."/>
            <person name="Igarashi R."/>
            <person name="Kawakoshi A."/>
            <person name="Sasagawa M."/>
            <person name="Fukada J."/>
            <person name="Nakamura S."/>
            <person name="Katano Y."/>
            <person name="Hanada S."/>
            <person name="Kamagata Y."/>
            <person name="Nakamura N."/>
            <person name="Yamazaki S."/>
            <person name="Fujita N."/>
        </authorList>
    </citation>
    <scope>NUCLEOTIDE SEQUENCE [LARGE SCALE GENOMIC DNA]</scope>
    <source>
        <strain evidence="3">ATCC 700054 / DSM 10555 / JCM 9379 / NBRC 101784 / NCIMB 13414 / VKM Ac-1990 / NM-1</strain>
    </source>
</reference>
<dbReference type="AlphaFoldDB" id="F5XQC5"/>
<dbReference type="CDD" id="cd02440">
    <property type="entry name" value="AdoMet_MTases"/>
    <property type="match status" value="1"/>
</dbReference>
<dbReference type="eggNOG" id="COG2227">
    <property type="taxonomic scope" value="Bacteria"/>
</dbReference>
<keyword evidence="3" id="KW-1185">Reference proteome</keyword>
<name>F5XQC5_MICPN</name>